<sequence length="65" mass="7762">MTSRIKQLILERQRAFHSDMNGRWRELRTRVSYMKNTDPRKWWSLVNKLSGKCNGTSAISYEVDD</sequence>
<name>A0AAD9V7K8_ACRCE</name>
<gene>
    <name evidence="1" type="ORF">P5673_012991</name>
</gene>
<dbReference type="EMBL" id="JARQWQ010000024">
    <property type="protein sequence ID" value="KAK2563972.1"/>
    <property type="molecule type" value="Genomic_DNA"/>
</dbReference>
<protein>
    <submittedName>
        <fullName evidence="1">Uncharacterized protein</fullName>
    </submittedName>
</protein>
<dbReference type="Proteomes" id="UP001249851">
    <property type="component" value="Unassembled WGS sequence"/>
</dbReference>
<reference evidence="1" key="1">
    <citation type="journal article" date="2023" name="G3 (Bethesda)">
        <title>Whole genome assembly and annotation of the endangered Caribbean coral Acropora cervicornis.</title>
        <authorList>
            <person name="Selwyn J.D."/>
            <person name="Vollmer S.V."/>
        </authorList>
    </citation>
    <scope>NUCLEOTIDE SEQUENCE</scope>
    <source>
        <strain evidence="1">K2</strain>
    </source>
</reference>
<accession>A0AAD9V7K8</accession>
<evidence type="ECO:0000313" key="2">
    <source>
        <dbReference type="Proteomes" id="UP001249851"/>
    </source>
</evidence>
<organism evidence="1 2">
    <name type="scientific">Acropora cervicornis</name>
    <name type="common">Staghorn coral</name>
    <dbReference type="NCBI Taxonomy" id="6130"/>
    <lineage>
        <taxon>Eukaryota</taxon>
        <taxon>Metazoa</taxon>
        <taxon>Cnidaria</taxon>
        <taxon>Anthozoa</taxon>
        <taxon>Hexacorallia</taxon>
        <taxon>Scleractinia</taxon>
        <taxon>Astrocoeniina</taxon>
        <taxon>Acroporidae</taxon>
        <taxon>Acropora</taxon>
    </lineage>
</organism>
<comment type="caution">
    <text evidence="1">The sequence shown here is derived from an EMBL/GenBank/DDBJ whole genome shotgun (WGS) entry which is preliminary data.</text>
</comment>
<proteinExistence type="predicted"/>
<dbReference type="AlphaFoldDB" id="A0AAD9V7K8"/>
<evidence type="ECO:0000313" key="1">
    <source>
        <dbReference type="EMBL" id="KAK2563972.1"/>
    </source>
</evidence>
<reference evidence="1" key="2">
    <citation type="journal article" date="2023" name="Science">
        <title>Genomic signatures of disease resistance in endangered staghorn corals.</title>
        <authorList>
            <person name="Vollmer S.V."/>
            <person name="Selwyn J.D."/>
            <person name="Despard B.A."/>
            <person name="Roesel C.L."/>
        </authorList>
    </citation>
    <scope>NUCLEOTIDE SEQUENCE</scope>
    <source>
        <strain evidence="1">K2</strain>
    </source>
</reference>
<keyword evidence="2" id="KW-1185">Reference proteome</keyword>